<feature type="transmembrane region" description="Helical" evidence="1">
    <location>
        <begin position="423"/>
        <end position="448"/>
    </location>
</feature>
<name>A0A096CU91_9BACT</name>
<evidence type="ECO:0000313" key="3">
    <source>
        <dbReference type="Proteomes" id="UP000029578"/>
    </source>
</evidence>
<feature type="transmembrane region" description="Helical" evidence="1">
    <location>
        <begin position="15"/>
        <end position="38"/>
    </location>
</feature>
<feature type="transmembrane region" description="Helical" evidence="1">
    <location>
        <begin position="105"/>
        <end position="128"/>
    </location>
</feature>
<dbReference type="InterPro" id="IPR045726">
    <property type="entry name" value="DUF6080"/>
</dbReference>
<protein>
    <submittedName>
        <fullName evidence="2">Membrane protein</fullName>
    </submittedName>
</protein>
<feature type="transmembrane region" description="Helical" evidence="1">
    <location>
        <begin position="385"/>
        <end position="411"/>
    </location>
</feature>
<dbReference type="Pfam" id="PF19558">
    <property type="entry name" value="DUF6080"/>
    <property type="match status" value="1"/>
</dbReference>
<sequence length="449" mass="52336">MHIFNIFKVKKEERWLAFVMLAVFVTFNAMVIASHYHVYTMDAHGGFWSIFTKNFRMSGYDCWSWITVSGGRIHFVTLRHPLYLTFLYPLYLLNDWLIQNVGYNFAVYFMAVIIVFSAFYAVLFVYRVFREVLELRRKDARLLTLLLFSFGHVLIPTMVPDHFVISLMLLSLTLYITGKKMKKGQLLTAWQSLVLTFFTAGMATSNGLKTLLSGLFTNGKKVFTCKFISIGVVLPLLLLLGIQQSQYYLLEVPQQAVVRHIENEALKKNPQKVLEHRKQREEWQRTHLGQPAGDGVITKLMNVSTPRVPTIVENFFGESIQLHQRSLLKDVSWERPIFVEYNWSVNYIIEAFVVLLFIVGIVFSYKQRFFKMLLAWFACDLTLHLILGFAITEVYIMTSGWAFIIPISYGYLLKRLSMKWLKLVRVALIILTIYLWIYNAGQTVYYLMS</sequence>
<feature type="transmembrane region" description="Helical" evidence="1">
    <location>
        <begin position="345"/>
        <end position="365"/>
    </location>
</feature>
<keyword evidence="1" id="KW-0812">Transmembrane</keyword>
<dbReference type="Proteomes" id="UP000029578">
    <property type="component" value="Unassembled WGS sequence"/>
</dbReference>
<dbReference type="RefSeq" id="WP_036864680.1">
    <property type="nucleotide sequence ID" value="NZ_JRNS01000334.1"/>
</dbReference>
<keyword evidence="1" id="KW-1133">Transmembrane helix</keyword>
<dbReference type="EMBL" id="JRNS01000334">
    <property type="protein sequence ID" value="KGF48829.1"/>
    <property type="molecule type" value="Genomic_DNA"/>
</dbReference>
<proteinExistence type="predicted"/>
<gene>
    <name evidence="2" type="ORF">HMPREF0661_06420</name>
</gene>
<comment type="caution">
    <text evidence="2">The sequence shown here is derived from an EMBL/GenBank/DDBJ whole genome shotgun (WGS) entry which is preliminary data.</text>
</comment>
<feature type="transmembrane region" description="Helical" evidence="1">
    <location>
        <begin position="223"/>
        <end position="242"/>
    </location>
</feature>
<accession>A0A096CU91</accession>
<evidence type="ECO:0000313" key="2">
    <source>
        <dbReference type="EMBL" id="KGF48829.1"/>
    </source>
</evidence>
<keyword evidence="1" id="KW-0472">Membrane</keyword>
<evidence type="ECO:0000256" key="1">
    <source>
        <dbReference type="SAM" id="Phobius"/>
    </source>
</evidence>
<feature type="transmembrane region" description="Helical" evidence="1">
    <location>
        <begin position="140"/>
        <end position="156"/>
    </location>
</feature>
<reference evidence="2 3" key="1">
    <citation type="submission" date="2014-07" db="EMBL/GenBank/DDBJ databases">
        <authorList>
            <person name="McCorrison J."/>
            <person name="Sanka R."/>
            <person name="Torralba M."/>
            <person name="Gillis M."/>
            <person name="Haft D.H."/>
            <person name="Methe B."/>
            <person name="Sutton G."/>
            <person name="Nelson K.E."/>
        </authorList>
    </citation>
    <scope>NUCLEOTIDE SEQUENCE [LARGE SCALE GENOMIC DNA]</scope>
    <source>
        <strain evidence="2 3">DNF00666</strain>
    </source>
</reference>
<organism evidence="2 3">
    <name type="scientific">Prevotella melaninogenica DNF00666</name>
    <dbReference type="NCBI Taxonomy" id="1401073"/>
    <lineage>
        <taxon>Bacteria</taxon>
        <taxon>Pseudomonadati</taxon>
        <taxon>Bacteroidota</taxon>
        <taxon>Bacteroidia</taxon>
        <taxon>Bacteroidales</taxon>
        <taxon>Prevotellaceae</taxon>
        <taxon>Prevotella</taxon>
    </lineage>
</organism>
<feature type="transmembrane region" description="Helical" evidence="1">
    <location>
        <begin position="185"/>
        <end position="203"/>
    </location>
</feature>
<dbReference type="AlphaFoldDB" id="A0A096CU91"/>